<reference evidence="2" key="1">
    <citation type="journal article" date="2019" name="Int. J. Syst. Evol. Microbiol.">
        <title>The Global Catalogue of Microorganisms (GCM) 10K type strain sequencing project: providing services to taxonomists for standard genome sequencing and annotation.</title>
        <authorList>
            <consortium name="The Broad Institute Genomics Platform"/>
            <consortium name="The Broad Institute Genome Sequencing Center for Infectious Disease"/>
            <person name="Wu L."/>
            <person name="Ma J."/>
        </authorList>
    </citation>
    <scope>NUCLEOTIDE SEQUENCE [LARGE SCALE GENOMIC DNA]</scope>
    <source>
        <strain evidence="2">CCUG 61696</strain>
    </source>
</reference>
<evidence type="ECO:0000313" key="2">
    <source>
        <dbReference type="Proteomes" id="UP001597171"/>
    </source>
</evidence>
<dbReference type="EMBL" id="JBHTMX010000082">
    <property type="protein sequence ID" value="MFD1332378.1"/>
    <property type="molecule type" value="Genomic_DNA"/>
</dbReference>
<sequence>MTQPSDAPLKLIALDAEDLAVLSAHLQDTTLKVRDLVYLPGERRFAFVGDRLNRLCDPTSRRRAAAHFDRVTAVRARGVDRTTPDAELELLVVAFTPKEEPSGVIELHFAGGACLQLEVECVEAQAADLGPATPAALPSIKD</sequence>
<organism evidence="1 2">
    <name type="scientific">Methylopila musalis</name>
    <dbReference type="NCBI Taxonomy" id="1134781"/>
    <lineage>
        <taxon>Bacteria</taxon>
        <taxon>Pseudomonadati</taxon>
        <taxon>Pseudomonadota</taxon>
        <taxon>Alphaproteobacteria</taxon>
        <taxon>Hyphomicrobiales</taxon>
        <taxon>Methylopilaceae</taxon>
        <taxon>Methylopila</taxon>
    </lineage>
</organism>
<dbReference type="RefSeq" id="WP_378775594.1">
    <property type="nucleotide sequence ID" value="NZ_JBHTMX010000082.1"/>
</dbReference>
<dbReference type="InterPro" id="IPR021335">
    <property type="entry name" value="DUF2948"/>
</dbReference>
<proteinExistence type="predicted"/>
<keyword evidence="2" id="KW-1185">Reference proteome</keyword>
<dbReference type="Pfam" id="PF11164">
    <property type="entry name" value="DUF2948"/>
    <property type="match status" value="1"/>
</dbReference>
<evidence type="ECO:0000313" key="1">
    <source>
        <dbReference type="EMBL" id="MFD1332378.1"/>
    </source>
</evidence>
<dbReference type="Proteomes" id="UP001597171">
    <property type="component" value="Unassembled WGS sequence"/>
</dbReference>
<name>A0ABW3Z7Y8_9HYPH</name>
<comment type="caution">
    <text evidence="1">The sequence shown here is derived from an EMBL/GenBank/DDBJ whole genome shotgun (WGS) entry which is preliminary data.</text>
</comment>
<gene>
    <name evidence="1" type="ORF">ACFQ4O_10245</name>
</gene>
<protein>
    <submittedName>
        <fullName evidence="1">DUF2948 family protein</fullName>
    </submittedName>
</protein>
<accession>A0ABW3Z7Y8</accession>